<accession>A0A6V7XA59</accession>
<dbReference type="OrthoDB" id="5845308at2759"/>
<evidence type="ECO:0000256" key="1">
    <source>
        <dbReference type="SAM" id="SignalP"/>
    </source>
</evidence>
<sequence length="144" mass="15888">MFYNINLLFLYFILIGIIINKENLKNNNENACASPVFIPSQDPSSISNARCSDLIIYPINAVDQSDQYRFDYSDVGFGNTHGLGASVTVTCTTDSQPATVEGYDQQRASITSSPALIASCSQVEGSQYTWTVHTKILQFVDCRV</sequence>
<feature type="signal peptide" evidence="1">
    <location>
        <begin position="1"/>
        <end position="20"/>
    </location>
</feature>
<evidence type="ECO:0000313" key="2">
    <source>
        <dbReference type="EMBL" id="CAD2196226.1"/>
    </source>
</evidence>
<keyword evidence="1" id="KW-0732">Signal</keyword>
<dbReference type="EMBL" id="CAJEWN010001293">
    <property type="protein sequence ID" value="CAD2196226.1"/>
    <property type="molecule type" value="Genomic_DNA"/>
</dbReference>
<feature type="chain" id="PRO_5027707085" evidence="1">
    <location>
        <begin position="21"/>
        <end position="144"/>
    </location>
</feature>
<proteinExistence type="predicted"/>
<gene>
    <name evidence="2" type="ORF">MENT_LOCUS49379</name>
</gene>
<name>A0A6V7XA59_MELEN</name>
<reference evidence="2 3" key="1">
    <citation type="submission" date="2020-08" db="EMBL/GenBank/DDBJ databases">
        <authorList>
            <person name="Koutsovoulos G."/>
            <person name="Danchin GJ E."/>
        </authorList>
    </citation>
    <scope>NUCLEOTIDE SEQUENCE [LARGE SCALE GENOMIC DNA]</scope>
</reference>
<comment type="caution">
    <text evidence="2">The sequence shown here is derived from an EMBL/GenBank/DDBJ whole genome shotgun (WGS) entry which is preliminary data.</text>
</comment>
<evidence type="ECO:0000313" key="3">
    <source>
        <dbReference type="Proteomes" id="UP000580250"/>
    </source>
</evidence>
<organism evidence="2 3">
    <name type="scientific">Meloidogyne enterolobii</name>
    <name type="common">Root-knot nematode worm</name>
    <name type="synonym">Meloidogyne mayaguensis</name>
    <dbReference type="NCBI Taxonomy" id="390850"/>
    <lineage>
        <taxon>Eukaryota</taxon>
        <taxon>Metazoa</taxon>
        <taxon>Ecdysozoa</taxon>
        <taxon>Nematoda</taxon>
        <taxon>Chromadorea</taxon>
        <taxon>Rhabditida</taxon>
        <taxon>Tylenchina</taxon>
        <taxon>Tylenchomorpha</taxon>
        <taxon>Tylenchoidea</taxon>
        <taxon>Meloidogynidae</taxon>
        <taxon>Meloidogyninae</taxon>
        <taxon>Meloidogyne</taxon>
    </lineage>
</organism>
<dbReference type="Proteomes" id="UP000580250">
    <property type="component" value="Unassembled WGS sequence"/>
</dbReference>
<protein>
    <submittedName>
        <fullName evidence="2">Uncharacterized protein</fullName>
    </submittedName>
</protein>
<dbReference type="AlphaFoldDB" id="A0A6V7XA59"/>